<proteinExistence type="inferred from homology"/>
<gene>
    <name evidence="14" type="primary">rnhB</name>
    <name evidence="18" type="ordered locus">Clocel_1909</name>
</gene>
<dbReference type="GO" id="GO:0006298">
    <property type="term" value="P:mismatch repair"/>
    <property type="evidence" value="ECO:0007669"/>
    <property type="project" value="TreeGrafter"/>
</dbReference>
<evidence type="ECO:0000256" key="11">
    <source>
        <dbReference type="ARBA" id="ARBA00022759"/>
    </source>
</evidence>
<feature type="domain" description="RNase H type-2" evidence="17">
    <location>
        <begin position="73"/>
        <end position="261"/>
    </location>
</feature>
<dbReference type="CDD" id="cd07182">
    <property type="entry name" value="RNase_HII_bacteria_HII_like"/>
    <property type="match status" value="1"/>
</dbReference>
<name>D9SLD7_CLOC7</name>
<dbReference type="STRING" id="573061.Clocel_1909"/>
<dbReference type="GO" id="GO:0004523">
    <property type="term" value="F:RNA-DNA hybrid ribonuclease activity"/>
    <property type="evidence" value="ECO:0007669"/>
    <property type="project" value="UniProtKB-UniRule"/>
</dbReference>
<dbReference type="SUPFAM" id="SSF53098">
    <property type="entry name" value="Ribonuclease H-like"/>
    <property type="match status" value="1"/>
</dbReference>
<evidence type="ECO:0000256" key="1">
    <source>
        <dbReference type="ARBA" id="ARBA00000077"/>
    </source>
</evidence>
<evidence type="ECO:0000259" key="17">
    <source>
        <dbReference type="PROSITE" id="PS51975"/>
    </source>
</evidence>
<protein>
    <recommendedName>
        <fullName evidence="7 14">Ribonuclease HII</fullName>
        <shortName evidence="14">RNase HII</shortName>
        <ecNumber evidence="6 14">3.1.26.4</ecNumber>
    </recommendedName>
</protein>
<dbReference type="NCBIfam" id="NF000594">
    <property type="entry name" value="PRK00015.1-1"/>
    <property type="match status" value="1"/>
</dbReference>
<dbReference type="PANTHER" id="PTHR10954">
    <property type="entry name" value="RIBONUCLEASE H2 SUBUNIT A"/>
    <property type="match status" value="1"/>
</dbReference>
<evidence type="ECO:0000256" key="2">
    <source>
        <dbReference type="ARBA" id="ARBA00001946"/>
    </source>
</evidence>
<keyword evidence="11 14" id="KW-0255">Endonuclease</keyword>
<dbReference type="NCBIfam" id="NF000595">
    <property type="entry name" value="PRK00015.1-3"/>
    <property type="match status" value="1"/>
</dbReference>
<comment type="catalytic activity">
    <reaction evidence="1 14 15 16">
        <text>Endonucleolytic cleavage to 5'-phosphomonoester.</text>
        <dbReference type="EC" id="3.1.26.4"/>
    </reaction>
</comment>
<dbReference type="Gene3D" id="3.30.420.10">
    <property type="entry name" value="Ribonuclease H-like superfamily/Ribonuclease H"/>
    <property type="match status" value="1"/>
</dbReference>
<dbReference type="EC" id="3.1.26.4" evidence="6 14"/>
<dbReference type="PROSITE" id="PS51975">
    <property type="entry name" value="RNASE_H_2"/>
    <property type="match status" value="1"/>
</dbReference>
<keyword evidence="9 14" id="KW-0540">Nuclease</keyword>
<keyword evidence="19" id="KW-1185">Reference proteome</keyword>
<dbReference type="InterPro" id="IPR012337">
    <property type="entry name" value="RNaseH-like_sf"/>
</dbReference>
<feature type="binding site" evidence="14 15">
    <location>
        <position position="79"/>
    </location>
    <ligand>
        <name>a divalent metal cation</name>
        <dbReference type="ChEBI" id="CHEBI:60240"/>
    </ligand>
</feature>
<keyword evidence="12 14" id="KW-0378">Hydrolase</keyword>
<accession>D9SLD7</accession>
<dbReference type="InterPro" id="IPR022898">
    <property type="entry name" value="RNase_HII"/>
</dbReference>
<evidence type="ECO:0000313" key="18">
    <source>
        <dbReference type="EMBL" id="ADL51653.1"/>
    </source>
</evidence>
<evidence type="ECO:0000256" key="4">
    <source>
        <dbReference type="ARBA" id="ARBA00004496"/>
    </source>
</evidence>
<evidence type="ECO:0000256" key="16">
    <source>
        <dbReference type="RuleBase" id="RU003515"/>
    </source>
</evidence>
<dbReference type="InterPro" id="IPR036397">
    <property type="entry name" value="RNaseH_sf"/>
</dbReference>
<evidence type="ECO:0000256" key="7">
    <source>
        <dbReference type="ARBA" id="ARBA00019179"/>
    </source>
</evidence>
<sequence>MNNIETMNFKAVKEYLQSVDSVDEDIINLLKADKRKNVNALGDKLQRDAMKAIEELARIKSMYTFDRDQGVYAITAGVDEVGRGPLAGPIVAAAVVLDLYDLKDENLILGIKDSKKLSAKKREELDKLIKERAVSYAIGIADNNEIDEKGIAWCNNEVFKRAIKGLKVRPDLVISDGFPVSGIECENKYYYKGDNLSISIAAASIIAKVFRDEIMQDYHKKYPNYNFEANVGYGTEEHVRAIKMFGITPIHRMSFLKNILY</sequence>
<evidence type="ECO:0000256" key="6">
    <source>
        <dbReference type="ARBA" id="ARBA00012180"/>
    </source>
</evidence>
<evidence type="ECO:0000256" key="12">
    <source>
        <dbReference type="ARBA" id="ARBA00022801"/>
    </source>
</evidence>
<dbReference type="AlphaFoldDB" id="D9SLD7"/>
<comment type="subcellular location">
    <subcellularLocation>
        <location evidence="4 14">Cytoplasm</location>
    </subcellularLocation>
</comment>
<dbReference type="PANTHER" id="PTHR10954:SF18">
    <property type="entry name" value="RIBONUCLEASE HII"/>
    <property type="match status" value="1"/>
</dbReference>
<comment type="cofactor">
    <cofactor evidence="2">
        <name>Mg(2+)</name>
        <dbReference type="ChEBI" id="CHEBI:18420"/>
    </cofactor>
</comment>
<evidence type="ECO:0000256" key="13">
    <source>
        <dbReference type="ARBA" id="ARBA00023211"/>
    </source>
</evidence>
<dbReference type="GO" id="GO:0005737">
    <property type="term" value="C:cytoplasm"/>
    <property type="evidence" value="ECO:0007669"/>
    <property type="project" value="UniProtKB-SubCell"/>
</dbReference>
<dbReference type="GO" id="GO:0043137">
    <property type="term" value="P:DNA replication, removal of RNA primer"/>
    <property type="evidence" value="ECO:0007669"/>
    <property type="project" value="TreeGrafter"/>
</dbReference>
<reference evidence="18 19" key="1">
    <citation type="submission" date="2010-08" db="EMBL/GenBank/DDBJ databases">
        <title>Complete sequence of Clostridium cellulovorans 743B.</title>
        <authorList>
            <consortium name="US DOE Joint Genome Institute"/>
            <person name="Lucas S."/>
            <person name="Copeland A."/>
            <person name="Lapidus A."/>
            <person name="Cheng J.-F."/>
            <person name="Bruce D."/>
            <person name="Goodwin L."/>
            <person name="Pitluck S."/>
            <person name="Chertkov O."/>
            <person name="Detter J.C."/>
            <person name="Han C."/>
            <person name="Tapia R."/>
            <person name="Land M."/>
            <person name="Hauser L."/>
            <person name="Chang Y.-J."/>
            <person name="Jeffries C."/>
            <person name="Kyrpides N."/>
            <person name="Ivanova N."/>
            <person name="Mikhailova N."/>
            <person name="Hemme C.L."/>
            <person name="Woyke T."/>
        </authorList>
    </citation>
    <scope>NUCLEOTIDE SEQUENCE [LARGE SCALE GENOMIC DNA]</scope>
    <source>
        <strain evidence="19">ATCC 35296 / DSM 3052 / OCM 3 / 743B</strain>
    </source>
</reference>
<dbReference type="GO" id="GO:0003723">
    <property type="term" value="F:RNA binding"/>
    <property type="evidence" value="ECO:0007669"/>
    <property type="project" value="UniProtKB-UniRule"/>
</dbReference>
<evidence type="ECO:0000256" key="8">
    <source>
        <dbReference type="ARBA" id="ARBA00022490"/>
    </source>
</evidence>
<dbReference type="EMBL" id="CP002160">
    <property type="protein sequence ID" value="ADL51653.1"/>
    <property type="molecule type" value="Genomic_DNA"/>
</dbReference>
<dbReference type="Pfam" id="PF01351">
    <property type="entry name" value="RNase_HII"/>
    <property type="match status" value="1"/>
</dbReference>
<evidence type="ECO:0000256" key="3">
    <source>
        <dbReference type="ARBA" id="ARBA00004065"/>
    </source>
</evidence>
<keyword evidence="10 14" id="KW-0479">Metal-binding</keyword>
<dbReference type="Proteomes" id="UP000002730">
    <property type="component" value="Chromosome"/>
</dbReference>
<dbReference type="InterPro" id="IPR024567">
    <property type="entry name" value="RNase_HII/HIII_dom"/>
</dbReference>
<dbReference type="OrthoDB" id="9803420at2"/>
<feature type="binding site" evidence="14 15">
    <location>
        <position position="176"/>
    </location>
    <ligand>
        <name>a divalent metal cation</name>
        <dbReference type="ChEBI" id="CHEBI:60240"/>
    </ligand>
</feature>
<comment type="similarity">
    <text evidence="5 14 16">Belongs to the RNase HII family.</text>
</comment>
<comment type="function">
    <text evidence="3 14 16">Endonuclease that specifically degrades the RNA of RNA-DNA hybrids.</text>
</comment>
<dbReference type="KEGG" id="ccb:Clocel_1909"/>
<dbReference type="HOGENOM" id="CLU_036532_2_1_9"/>
<dbReference type="HAMAP" id="MF_00052_B">
    <property type="entry name" value="RNase_HII_B"/>
    <property type="match status" value="1"/>
</dbReference>
<dbReference type="GO" id="GO:0032299">
    <property type="term" value="C:ribonuclease H2 complex"/>
    <property type="evidence" value="ECO:0007669"/>
    <property type="project" value="TreeGrafter"/>
</dbReference>
<evidence type="ECO:0000313" key="19">
    <source>
        <dbReference type="Proteomes" id="UP000002730"/>
    </source>
</evidence>
<keyword evidence="8 14" id="KW-0963">Cytoplasm</keyword>
<dbReference type="GO" id="GO:0030145">
    <property type="term" value="F:manganese ion binding"/>
    <property type="evidence" value="ECO:0007669"/>
    <property type="project" value="UniProtKB-UniRule"/>
</dbReference>
<evidence type="ECO:0000256" key="5">
    <source>
        <dbReference type="ARBA" id="ARBA00007383"/>
    </source>
</evidence>
<evidence type="ECO:0000256" key="15">
    <source>
        <dbReference type="PROSITE-ProRule" id="PRU01319"/>
    </source>
</evidence>
<comment type="cofactor">
    <cofactor evidence="14 15">
        <name>Mn(2+)</name>
        <dbReference type="ChEBI" id="CHEBI:29035"/>
    </cofactor>
    <cofactor evidence="14 15">
        <name>Mg(2+)</name>
        <dbReference type="ChEBI" id="CHEBI:18420"/>
    </cofactor>
    <text evidence="14 15">Manganese or magnesium. Binds 1 divalent metal ion per monomer in the absence of substrate. May bind a second metal ion after substrate binding.</text>
</comment>
<keyword evidence="13 14" id="KW-0464">Manganese</keyword>
<feature type="binding site" evidence="14 15">
    <location>
        <position position="80"/>
    </location>
    <ligand>
        <name>a divalent metal cation</name>
        <dbReference type="ChEBI" id="CHEBI:60240"/>
    </ligand>
</feature>
<evidence type="ECO:0000256" key="14">
    <source>
        <dbReference type="HAMAP-Rule" id="MF_00052"/>
    </source>
</evidence>
<organism evidence="18 19">
    <name type="scientific">Clostridium cellulovorans (strain ATCC 35296 / DSM 3052 / OCM 3 / 743B)</name>
    <dbReference type="NCBI Taxonomy" id="573061"/>
    <lineage>
        <taxon>Bacteria</taxon>
        <taxon>Bacillati</taxon>
        <taxon>Bacillota</taxon>
        <taxon>Clostridia</taxon>
        <taxon>Eubacteriales</taxon>
        <taxon>Clostridiaceae</taxon>
        <taxon>Clostridium</taxon>
    </lineage>
</organism>
<evidence type="ECO:0000256" key="10">
    <source>
        <dbReference type="ARBA" id="ARBA00022723"/>
    </source>
</evidence>
<evidence type="ECO:0000256" key="9">
    <source>
        <dbReference type="ARBA" id="ARBA00022722"/>
    </source>
</evidence>
<dbReference type="eggNOG" id="COG0164">
    <property type="taxonomic scope" value="Bacteria"/>
</dbReference>
<dbReference type="InterPro" id="IPR001352">
    <property type="entry name" value="RNase_HII/HIII"/>
</dbReference>